<reference evidence="2" key="1">
    <citation type="submission" date="2012-09" db="EMBL/GenBank/DDBJ databases">
        <authorList>
            <person name="Martin A.A."/>
        </authorList>
    </citation>
    <scope>NUCLEOTIDE SEQUENCE</scope>
</reference>
<reference evidence="3" key="2">
    <citation type="submission" date="2017-02" db="UniProtKB">
        <authorList>
            <consortium name="WormBaseParasite"/>
        </authorList>
    </citation>
    <scope>IDENTIFICATION</scope>
</reference>
<dbReference type="Proteomes" id="UP000035642">
    <property type="component" value="Unassembled WGS sequence"/>
</dbReference>
<evidence type="ECO:0000313" key="2">
    <source>
        <dbReference type="Proteomes" id="UP000035642"/>
    </source>
</evidence>
<evidence type="ECO:0000313" key="3">
    <source>
        <dbReference type="WBParaSite" id="ACAC_0001139901-mRNA-1"/>
    </source>
</evidence>
<keyword evidence="2" id="KW-1185">Reference proteome</keyword>
<organism evidence="2 3">
    <name type="scientific">Angiostrongylus cantonensis</name>
    <name type="common">Rat lungworm</name>
    <dbReference type="NCBI Taxonomy" id="6313"/>
    <lineage>
        <taxon>Eukaryota</taxon>
        <taxon>Metazoa</taxon>
        <taxon>Ecdysozoa</taxon>
        <taxon>Nematoda</taxon>
        <taxon>Chromadorea</taxon>
        <taxon>Rhabditida</taxon>
        <taxon>Rhabditina</taxon>
        <taxon>Rhabditomorpha</taxon>
        <taxon>Strongyloidea</taxon>
        <taxon>Metastrongylidae</taxon>
        <taxon>Angiostrongylus</taxon>
    </lineage>
</organism>
<dbReference type="WBParaSite" id="ACAC_0001139901-mRNA-1">
    <property type="protein sequence ID" value="ACAC_0001139901-mRNA-1"/>
    <property type="gene ID" value="ACAC_0001139901"/>
</dbReference>
<feature type="compositionally biased region" description="Basic and acidic residues" evidence="1">
    <location>
        <begin position="7"/>
        <end position="20"/>
    </location>
</feature>
<protein>
    <submittedName>
        <fullName evidence="3">Transposase</fullName>
    </submittedName>
</protein>
<evidence type="ECO:0000256" key="1">
    <source>
        <dbReference type="SAM" id="MobiDB-lite"/>
    </source>
</evidence>
<accession>A0A0K0DJ52</accession>
<name>A0A0K0DJ52_ANGCA</name>
<dbReference type="AlphaFoldDB" id="A0A0K0DJ52"/>
<sequence length="74" mass="8671">MIAECSEVTKRRQSPETLELTRQRGIERAAGNRELTSELAKRYRQAMKEDHEKVRAAVMVQEKYSQSPPKLRRL</sequence>
<proteinExistence type="predicted"/>
<feature type="region of interest" description="Disordered" evidence="1">
    <location>
        <begin position="1"/>
        <end position="20"/>
    </location>
</feature>